<sequence length="392" mass="44221">MGSLHRLYVFTKLHSFQLAADKIRLQLEQITHGISVEHYQSGDYADISTGTDGGTVVTAVIVIDARQTRALITPSQRDHNVDHWDELSMLMAKVTRPKGSFLIVIYGDEESRNLAELVSKDWLTTWEYSDENTLCLAAKGRVFTVWETFNDSQKTAILNYLDRVPFVSSLDGVRNVLVLGCTGDSDVTRYIEDNPLLKKCELDADHVCADINMFTSFDYDMKPGVRANEATITLFQVCPEYPIQVCERLDIERTIADDLLRLIEKTTNPRFRHVFDSVIINCHCSDCFNTIIDSLGDITIKIRKQLGETGSTLQGTIFPVVLGQHAGSIREHLARNINENQPWGILPSENSRNFSHLTDVDVLKLYIWNAIQSTKSPLRSPTDGFARKVVHS</sequence>
<evidence type="ECO:0000313" key="2">
    <source>
        <dbReference type="RefSeq" id="XP_002736026.1"/>
    </source>
</evidence>
<dbReference type="GeneID" id="100379020"/>
<evidence type="ECO:0000313" key="1">
    <source>
        <dbReference type="Proteomes" id="UP000694865"/>
    </source>
</evidence>
<keyword evidence="1" id="KW-1185">Reference proteome</keyword>
<accession>A0ABM0GRZ0</accession>
<reference evidence="2" key="1">
    <citation type="submission" date="2025-08" db="UniProtKB">
        <authorList>
            <consortium name="RefSeq"/>
        </authorList>
    </citation>
    <scope>IDENTIFICATION</scope>
    <source>
        <tissue evidence="2">Testes</tissue>
    </source>
</reference>
<gene>
    <name evidence="2" type="primary">LOC100379020</name>
</gene>
<dbReference type="RefSeq" id="XP_002736026.1">
    <property type="nucleotide sequence ID" value="XM_002735980.2"/>
</dbReference>
<organism evidence="1 2">
    <name type="scientific">Saccoglossus kowalevskii</name>
    <name type="common">Acorn worm</name>
    <dbReference type="NCBI Taxonomy" id="10224"/>
    <lineage>
        <taxon>Eukaryota</taxon>
        <taxon>Metazoa</taxon>
        <taxon>Hemichordata</taxon>
        <taxon>Enteropneusta</taxon>
        <taxon>Harrimaniidae</taxon>
        <taxon>Saccoglossus</taxon>
    </lineage>
</organism>
<dbReference type="Proteomes" id="UP000694865">
    <property type="component" value="Unplaced"/>
</dbReference>
<protein>
    <submittedName>
        <fullName evidence="2">Uncharacterized protein LOC100379020</fullName>
    </submittedName>
</protein>
<proteinExistence type="predicted"/>
<name>A0ABM0GRZ0_SACKO</name>